<proteinExistence type="predicted"/>
<gene>
    <name evidence="1" type="ORF">BH720_036105</name>
</gene>
<evidence type="ECO:0000313" key="1">
    <source>
        <dbReference type="EMBL" id="XPM64304.1"/>
    </source>
</evidence>
<keyword evidence="2" id="KW-1185">Reference proteome</keyword>
<evidence type="ECO:0000313" key="2">
    <source>
        <dbReference type="Proteomes" id="UP000095472"/>
    </source>
</evidence>
<reference evidence="1 2" key="1">
    <citation type="journal article" date="2016" name="Genome Announc.">
        <title>Draft Genome Sequence of the Thermotolerant Cyanobacterium Desertifilum sp. IPPAS B-1220.</title>
        <authorList>
            <person name="Mironov K.S."/>
            <person name="Sinetova M.A."/>
            <person name="Bolatkhan K."/>
            <person name="Zayadan B.K."/>
            <person name="Ustinova V.V."/>
            <person name="Kupriyanova E.V."/>
            <person name="Skrypnik A.N."/>
            <person name="Gogoleva N.E."/>
            <person name="Gogolev Y.V."/>
            <person name="Los D.A."/>
        </authorList>
    </citation>
    <scope>NUCLEOTIDE SEQUENCE [LARGE SCALE GENOMIC DNA]</scope>
    <source>
        <strain evidence="1 2">IPPAS B-1220</strain>
    </source>
</reference>
<sequence length="104" mass="11820">MWIRGDRTVSHPIKTCCIRAESDAAEVWKSALELAGDGSSCWLEPRSQPEQGIFFEPVAQAVNLYGMMGEPTRFLWKAYAEARIPCWGLRLRSLSLTRGNLRNY</sequence>
<accession>A0ACD5GUB0</accession>
<protein>
    <submittedName>
        <fullName evidence="1">Uncharacterized protein</fullName>
    </submittedName>
</protein>
<dbReference type="EMBL" id="CP182909">
    <property type="protein sequence ID" value="XPM64304.1"/>
    <property type="molecule type" value="Genomic_DNA"/>
</dbReference>
<dbReference type="Proteomes" id="UP000095472">
    <property type="component" value="Chromosome"/>
</dbReference>
<name>A0ACD5GUB0_9CYAN</name>
<organism evidence="1 2">
    <name type="scientific">Desertifilum tharense IPPAS B-1220</name>
    <dbReference type="NCBI Taxonomy" id="1781255"/>
    <lineage>
        <taxon>Bacteria</taxon>
        <taxon>Bacillati</taxon>
        <taxon>Cyanobacteriota</taxon>
        <taxon>Cyanophyceae</taxon>
        <taxon>Desertifilales</taxon>
        <taxon>Desertifilaceae</taxon>
        <taxon>Desertifilum</taxon>
    </lineage>
</organism>